<dbReference type="PANTHER" id="PTHR31042:SF111">
    <property type="entry name" value="CORE-2_I-BRANCHING BETA-1,6-N-ACETYLGLUCOSAMINYLTRANSFERASE FAMILY PROTEIN"/>
    <property type="match status" value="1"/>
</dbReference>
<evidence type="ECO:0000256" key="2">
    <source>
        <dbReference type="ARBA" id="ARBA00022676"/>
    </source>
</evidence>
<evidence type="ECO:0000256" key="1">
    <source>
        <dbReference type="ARBA" id="ARBA00004606"/>
    </source>
</evidence>
<evidence type="ECO:0000256" key="5">
    <source>
        <dbReference type="ARBA" id="ARBA00023180"/>
    </source>
</evidence>
<evidence type="ECO:0000313" key="7">
    <source>
        <dbReference type="Proteomes" id="UP001151752"/>
    </source>
</evidence>
<evidence type="ECO:0000313" key="6">
    <source>
        <dbReference type="EMBL" id="KAJ6768699.1"/>
    </source>
</evidence>
<dbReference type="Proteomes" id="UP001151752">
    <property type="component" value="Chromosome 8"/>
</dbReference>
<evidence type="ECO:0000256" key="4">
    <source>
        <dbReference type="ARBA" id="ARBA00023136"/>
    </source>
</evidence>
<keyword evidence="2" id="KW-0328">Glycosyltransferase</keyword>
<dbReference type="InterPro" id="IPR003406">
    <property type="entry name" value="Glyco_trans_14"/>
</dbReference>
<dbReference type="Pfam" id="PF02485">
    <property type="entry name" value="Branch"/>
    <property type="match status" value="1"/>
</dbReference>
<comment type="subcellular location">
    <subcellularLocation>
        <location evidence="1">Membrane</location>
        <topology evidence="1">Single-pass type II membrane protein</topology>
    </subcellularLocation>
</comment>
<dbReference type="GO" id="GO:0016757">
    <property type="term" value="F:glycosyltransferase activity"/>
    <property type="evidence" value="ECO:0007669"/>
    <property type="project" value="UniProtKB-KW"/>
</dbReference>
<accession>A0A9Q0WKQ5</accession>
<dbReference type="GO" id="GO:0016020">
    <property type="term" value="C:membrane"/>
    <property type="evidence" value="ECO:0007669"/>
    <property type="project" value="UniProtKB-SubCell"/>
</dbReference>
<organism evidence="6 7">
    <name type="scientific">Salix koriyanagi</name>
    <dbReference type="NCBI Taxonomy" id="2511006"/>
    <lineage>
        <taxon>Eukaryota</taxon>
        <taxon>Viridiplantae</taxon>
        <taxon>Streptophyta</taxon>
        <taxon>Embryophyta</taxon>
        <taxon>Tracheophyta</taxon>
        <taxon>Spermatophyta</taxon>
        <taxon>Magnoliopsida</taxon>
        <taxon>eudicotyledons</taxon>
        <taxon>Gunneridae</taxon>
        <taxon>Pentapetalae</taxon>
        <taxon>rosids</taxon>
        <taxon>fabids</taxon>
        <taxon>Malpighiales</taxon>
        <taxon>Salicaceae</taxon>
        <taxon>Saliceae</taxon>
        <taxon>Salix</taxon>
    </lineage>
</organism>
<name>A0A9Q0WKQ5_9ROSI</name>
<protein>
    <submittedName>
        <fullName evidence="6">CORE-2/I-BRANCHING ENZYME</fullName>
    </submittedName>
</protein>
<sequence length="83" mass="9604">MKHPERNSNRSLTWVDWSRGGAHPAKFSRTRVTVELLERMRSGSKCMYNGNSTSTCFLFARKLCPDALDRLLRFAPKVMHFNS</sequence>
<proteinExistence type="predicted"/>
<dbReference type="EMBL" id="JAPFFM010000003">
    <property type="protein sequence ID" value="KAJ6768699.1"/>
    <property type="molecule type" value="Genomic_DNA"/>
</dbReference>
<keyword evidence="4" id="KW-0472">Membrane</keyword>
<reference evidence="6" key="1">
    <citation type="submission" date="2022-11" db="EMBL/GenBank/DDBJ databases">
        <authorList>
            <person name="Hyden B.L."/>
            <person name="Feng K."/>
            <person name="Yates T."/>
            <person name="Jawdy S."/>
            <person name="Smart L.B."/>
            <person name="Muchero W."/>
        </authorList>
    </citation>
    <scope>NUCLEOTIDE SEQUENCE</scope>
    <source>
        <tissue evidence="6">Shoot tip</tissue>
    </source>
</reference>
<dbReference type="AlphaFoldDB" id="A0A9Q0WKQ5"/>
<comment type="caution">
    <text evidence="6">The sequence shown here is derived from an EMBL/GenBank/DDBJ whole genome shotgun (WGS) entry which is preliminary data.</text>
</comment>
<evidence type="ECO:0000256" key="3">
    <source>
        <dbReference type="ARBA" id="ARBA00022679"/>
    </source>
</evidence>
<reference evidence="6" key="2">
    <citation type="journal article" date="2023" name="Int. J. Mol. Sci.">
        <title>De Novo Assembly and Annotation of 11 Diverse Shrub Willow (Salix) Genomes Reveals Novel Gene Organization in Sex-Linked Regions.</title>
        <authorList>
            <person name="Hyden B."/>
            <person name="Feng K."/>
            <person name="Yates T.B."/>
            <person name="Jawdy S."/>
            <person name="Cereghino C."/>
            <person name="Smart L.B."/>
            <person name="Muchero W."/>
        </authorList>
    </citation>
    <scope>NUCLEOTIDE SEQUENCE</scope>
    <source>
        <tissue evidence="6">Shoot tip</tissue>
    </source>
</reference>
<dbReference type="InterPro" id="IPR044174">
    <property type="entry name" value="BC10-like"/>
</dbReference>
<gene>
    <name evidence="6" type="ORF">OIU74_022373</name>
</gene>
<keyword evidence="5" id="KW-0325">Glycoprotein</keyword>
<keyword evidence="7" id="KW-1185">Reference proteome</keyword>
<dbReference type="PANTHER" id="PTHR31042">
    <property type="entry name" value="CORE-2/I-BRANCHING BETA-1,6-N-ACETYLGLUCOSAMINYLTRANSFERASE FAMILY PROTEIN-RELATED"/>
    <property type="match status" value="1"/>
</dbReference>
<keyword evidence="3" id="KW-0808">Transferase</keyword>